<dbReference type="Pfam" id="PF01571">
    <property type="entry name" value="GCV_T"/>
    <property type="match status" value="1"/>
</dbReference>
<dbReference type="AlphaFoldDB" id="A0A939QPI9"/>
<dbReference type="SUPFAM" id="SSF101790">
    <property type="entry name" value="Aminomethyltransferase beta-barrel domain"/>
    <property type="match status" value="1"/>
</dbReference>
<proteinExistence type="inferred from homology"/>
<evidence type="ECO:0000256" key="4">
    <source>
        <dbReference type="HAMAP-Rule" id="MF_00259"/>
    </source>
</evidence>
<evidence type="ECO:0000259" key="6">
    <source>
        <dbReference type="Pfam" id="PF01571"/>
    </source>
</evidence>
<dbReference type="NCBIfam" id="NF001567">
    <property type="entry name" value="PRK00389.1"/>
    <property type="match status" value="1"/>
</dbReference>
<keyword evidence="2 4" id="KW-0032">Aminotransferase</keyword>
<dbReference type="GO" id="GO:0004047">
    <property type="term" value="F:aminomethyltransferase activity"/>
    <property type="evidence" value="ECO:0007669"/>
    <property type="project" value="UniProtKB-UniRule"/>
</dbReference>
<dbReference type="InterPro" id="IPR013977">
    <property type="entry name" value="GcvT_C"/>
</dbReference>
<comment type="similarity">
    <text evidence="1 4">Belongs to the GcvT family.</text>
</comment>
<comment type="catalytic activity">
    <reaction evidence="4">
        <text>N(6)-[(R)-S(8)-aminomethyldihydrolipoyl]-L-lysyl-[protein] + (6S)-5,6,7,8-tetrahydrofolate = N(6)-[(R)-dihydrolipoyl]-L-lysyl-[protein] + (6R)-5,10-methylene-5,6,7,8-tetrahydrofolate + NH4(+)</text>
        <dbReference type="Rhea" id="RHEA:16945"/>
        <dbReference type="Rhea" id="RHEA-COMP:10475"/>
        <dbReference type="Rhea" id="RHEA-COMP:10492"/>
        <dbReference type="ChEBI" id="CHEBI:15636"/>
        <dbReference type="ChEBI" id="CHEBI:28938"/>
        <dbReference type="ChEBI" id="CHEBI:57453"/>
        <dbReference type="ChEBI" id="CHEBI:83100"/>
        <dbReference type="ChEBI" id="CHEBI:83143"/>
        <dbReference type="EC" id="2.1.2.10"/>
    </reaction>
</comment>
<dbReference type="InterPro" id="IPR028896">
    <property type="entry name" value="GcvT/YgfZ/DmdA"/>
</dbReference>
<reference evidence="8" key="1">
    <citation type="submission" date="2021-03" db="EMBL/GenBank/DDBJ databases">
        <title>Microbacterium sp. nov., a novel actinobacterium isolated from cow dung.</title>
        <authorList>
            <person name="Zhang L."/>
        </authorList>
    </citation>
    <scope>NUCLEOTIDE SEQUENCE</scope>
    <source>
        <strain evidence="8">NEAU-LLB</strain>
    </source>
</reference>
<dbReference type="Pfam" id="PF08669">
    <property type="entry name" value="GCV_T_C"/>
    <property type="match status" value="1"/>
</dbReference>
<organism evidence="8 9">
    <name type="scientific">Microbacterium stercoris</name>
    <dbReference type="NCBI Taxonomy" id="2820289"/>
    <lineage>
        <taxon>Bacteria</taxon>
        <taxon>Bacillati</taxon>
        <taxon>Actinomycetota</taxon>
        <taxon>Actinomycetes</taxon>
        <taxon>Micrococcales</taxon>
        <taxon>Microbacteriaceae</taxon>
        <taxon>Microbacterium</taxon>
    </lineage>
</organism>
<evidence type="ECO:0000256" key="3">
    <source>
        <dbReference type="ARBA" id="ARBA00022679"/>
    </source>
</evidence>
<feature type="domain" description="Aminomethyltransferase C-terminal" evidence="7">
    <location>
        <begin position="307"/>
        <end position="381"/>
    </location>
</feature>
<feature type="binding site" evidence="5">
    <location>
        <position position="224"/>
    </location>
    <ligand>
        <name>substrate</name>
    </ligand>
</feature>
<comment type="function">
    <text evidence="4">The glycine cleavage system catalyzes the degradation of glycine.</text>
</comment>
<keyword evidence="9" id="KW-1185">Reference proteome</keyword>
<dbReference type="PIRSF" id="PIRSF006487">
    <property type="entry name" value="GcvT"/>
    <property type="match status" value="1"/>
</dbReference>
<dbReference type="RefSeq" id="WP_208499982.1">
    <property type="nucleotide sequence ID" value="NZ_JAGFOA010000001.1"/>
</dbReference>
<dbReference type="Gene3D" id="3.30.1360.120">
    <property type="entry name" value="Probable tRNA modification gtpase trme, domain 1"/>
    <property type="match status" value="1"/>
</dbReference>
<dbReference type="Proteomes" id="UP000680132">
    <property type="component" value="Unassembled WGS sequence"/>
</dbReference>
<dbReference type="EC" id="2.1.2.10" evidence="4"/>
<keyword evidence="3 4" id="KW-0808">Transferase</keyword>
<sequence length="385" mass="41077">MAPQRTTPLHSEHTALGASFTDFGGWLMPVRYSSDLAEHHAVRQAAGLFDISHMGEIVVDGPQSAAFLDFALAGAISRIPVGRAKYTMILAEDGGIIDDLIVYRTGEHRFLIVANAGNRETVVEELRARISSFAFRRTAETTTGGTFAYVVGDTGVELEDVSDQFALLALQGPAAERILGETPGVVHLSQPLAALRAYAWASATFQGEPLVIARTGYTGEDGFELLVPARHAVSLWRALLEAGEPHQLVPAGLAARDTLRLEAGMPLYGHELSRGIRPEQAGLGRVIPAGKRDFVGEHMADPDAPVLIGLSADGRRAGRAGYGVFRGDDRVGEITSGALSPTLGHPVAMAYVRPDAAEAPDLTIDIRGTRVPASVTALPFYRRIS</sequence>
<dbReference type="GO" id="GO:0005829">
    <property type="term" value="C:cytosol"/>
    <property type="evidence" value="ECO:0007669"/>
    <property type="project" value="TreeGrafter"/>
</dbReference>
<dbReference type="InterPro" id="IPR027266">
    <property type="entry name" value="TrmE/GcvT-like"/>
</dbReference>
<feature type="domain" description="GCVT N-terminal" evidence="6">
    <location>
        <begin position="9"/>
        <end position="288"/>
    </location>
</feature>
<dbReference type="PANTHER" id="PTHR43757">
    <property type="entry name" value="AMINOMETHYLTRANSFERASE"/>
    <property type="match status" value="1"/>
</dbReference>
<dbReference type="InterPro" id="IPR022903">
    <property type="entry name" value="GcvT_bac"/>
</dbReference>
<dbReference type="GO" id="GO:0008483">
    <property type="term" value="F:transaminase activity"/>
    <property type="evidence" value="ECO:0007669"/>
    <property type="project" value="UniProtKB-KW"/>
</dbReference>
<name>A0A939QPI9_9MICO</name>
<comment type="subunit">
    <text evidence="4">The glycine cleavage system is composed of four proteins: P, T, L and H.</text>
</comment>
<dbReference type="Gene3D" id="2.40.30.110">
    <property type="entry name" value="Aminomethyltransferase beta-barrel domains"/>
    <property type="match status" value="1"/>
</dbReference>
<dbReference type="FunFam" id="3.30.70.1400:FF:000001">
    <property type="entry name" value="Aminomethyltransferase"/>
    <property type="match status" value="1"/>
</dbReference>
<dbReference type="SUPFAM" id="SSF103025">
    <property type="entry name" value="Folate-binding domain"/>
    <property type="match status" value="1"/>
</dbReference>
<evidence type="ECO:0000313" key="8">
    <source>
        <dbReference type="EMBL" id="MBO3662291.1"/>
    </source>
</evidence>
<dbReference type="GO" id="GO:0019464">
    <property type="term" value="P:glycine decarboxylation via glycine cleavage system"/>
    <property type="evidence" value="ECO:0007669"/>
    <property type="project" value="UniProtKB-UniRule"/>
</dbReference>
<dbReference type="Gene3D" id="3.30.70.1400">
    <property type="entry name" value="Aminomethyltransferase beta-barrel domains"/>
    <property type="match status" value="1"/>
</dbReference>
<dbReference type="EMBL" id="JAGFOA010000001">
    <property type="protein sequence ID" value="MBO3662291.1"/>
    <property type="molecule type" value="Genomic_DNA"/>
</dbReference>
<evidence type="ECO:0000256" key="1">
    <source>
        <dbReference type="ARBA" id="ARBA00008609"/>
    </source>
</evidence>
<dbReference type="InterPro" id="IPR029043">
    <property type="entry name" value="GcvT/YgfZ_C"/>
</dbReference>
<dbReference type="InterPro" id="IPR006222">
    <property type="entry name" value="GCVT_N"/>
</dbReference>
<protein>
    <recommendedName>
        <fullName evidence="4">Aminomethyltransferase</fullName>
        <ecNumber evidence="4">2.1.2.10</ecNumber>
    </recommendedName>
    <alternativeName>
        <fullName evidence="4">Glycine cleavage system T protein</fullName>
    </alternativeName>
</protein>
<comment type="caution">
    <text evidence="8">The sequence shown here is derived from an EMBL/GenBank/DDBJ whole genome shotgun (WGS) entry which is preliminary data.</text>
</comment>
<dbReference type="Gene3D" id="4.10.1250.10">
    <property type="entry name" value="Aminomethyltransferase fragment"/>
    <property type="match status" value="1"/>
</dbReference>
<evidence type="ECO:0000313" key="9">
    <source>
        <dbReference type="Proteomes" id="UP000680132"/>
    </source>
</evidence>
<accession>A0A939QPI9</accession>
<evidence type="ECO:0000259" key="7">
    <source>
        <dbReference type="Pfam" id="PF08669"/>
    </source>
</evidence>
<evidence type="ECO:0000256" key="5">
    <source>
        <dbReference type="PIRSR" id="PIRSR006487-1"/>
    </source>
</evidence>
<dbReference type="HAMAP" id="MF_00259">
    <property type="entry name" value="GcvT"/>
    <property type="match status" value="1"/>
</dbReference>
<gene>
    <name evidence="4" type="primary">gcvT</name>
    <name evidence="8" type="ORF">J5V96_02060</name>
</gene>
<dbReference type="PANTHER" id="PTHR43757:SF2">
    <property type="entry name" value="AMINOMETHYLTRANSFERASE, MITOCHONDRIAL"/>
    <property type="match status" value="1"/>
</dbReference>
<evidence type="ECO:0000256" key="2">
    <source>
        <dbReference type="ARBA" id="ARBA00022576"/>
    </source>
</evidence>